<dbReference type="AlphaFoldDB" id="A0A7L5DVW3"/>
<feature type="signal peptide" evidence="1">
    <location>
        <begin position="1"/>
        <end position="25"/>
    </location>
</feature>
<evidence type="ECO:0000313" key="3">
    <source>
        <dbReference type="Proteomes" id="UP000501128"/>
    </source>
</evidence>
<keyword evidence="1" id="KW-0732">Signal</keyword>
<dbReference type="PROSITE" id="PS51257">
    <property type="entry name" value="PROKAR_LIPOPROTEIN"/>
    <property type="match status" value="1"/>
</dbReference>
<dbReference type="RefSeq" id="WP_169552758.1">
    <property type="nucleotide sequence ID" value="NZ_CP051677.1"/>
</dbReference>
<evidence type="ECO:0000313" key="2">
    <source>
        <dbReference type="EMBL" id="QJD80738.1"/>
    </source>
</evidence>
<dbReference type="KEGG" id="srho:HH216_21690"/>
<evidence type="ECO:0000256" key="1">
    <source>
        <dbReference type="SAM" id="SignalP"/>
    </source>
</evidence>
<name>A0A7L5DVW3_9BACT</name>
<dbReference type="Proteomes" id="UP000501128">
    <property type="component" value="Chromosome"/>
</dbReference>
<dbReference type="InterPro" id="IPR058060">
    <property type="entry name" value="HYC_CC_PP"/>
</dbReference>
<protein>
    <submittedName>
        <fullName evidence="2">Uncharacterized protein</fullName>
    </submittedName>
</protein>
<sequence>MKRALFQLFNVLMACVVLLSSTGFGLVEHTCQMRGKKKTVVVAFSAQTPAKACASDAQAAPTGQTMVKKTDCCDDDLSYDNVETSSSLSQLIAHFVKVVAEAVVTGAVALVRHLLGWLFDQQSALASAFHSPPVALSGRDILTFVQTLLI</sequence>
<reference evidence="2 3" key="1">
    <citation type="submission" date="2020-04" db="EMBL/GenBank/DDBJ databases">
        <title>Genome sequencing of novel species.</title>
        <authorList>
            <person name="Heo J."/>
            <person name="Kim S.-J."/>
            <person name="Kim J.-S."/>
            <person name="Hong S.-B."/>
            <person name="Kwon S.-W."/>
        </authorList>
    </citation>
    <scope>NUCLEOTIDE SEQUENCE [LARGE SCALE GENOMIC DNA]</scope>
    <source>
        <strain evidence="2 3">CJU-R4</strain>
    </source>
</reference>
<organism evidence="2 3">
    <name type="scientific">Spirosoma rhododendri</name>
    <dbReference type="NCBI Taxonomy" id="2728024"/>
    <lineage>
        <taxon>Bacteria</taxon>
        <taxon>Pseudomonadati</taxon>
        <taxon>Bacteroidota</taxon>
        <taxon>Cytophagia</taxon>
        <taxon>Cytophagales</taxon>
        <taxon>Cytophagaceae</taxon>
        <taxon>Spirosoma</taxon>
    </lineage>
</organism>
<feature type="chain" id="PRO_5029818443" evidence="1">
    <location>
        <begin position="26"/>
        <end position="150"/>
    </location>
</feature>
<accession>A0A7L5DVW3</accession>
<proteinExistence type="predicted"/>
<keyword evidence="3" id="KW-1185">Reference proteome</keyword>
<gene>
    <name evidence="2" type="ORF">HH216_21690</name>
</gene>
<dbReference type="EMBL" id="CP051677">
    <property type="protein sequence ID" value="QJD80738.1"/>
    <property type="molecule type" value="Genomic_DNA"/>
</dbReference>
<dbReference type="NCBIfam" id="NF047658">
    <property type="entry name" value="HYC_CC_PP"/>
    <property type="match status" value="1"/>
</dbReference>